<dbReference type="PANTHER" id="PTHR47755">
    <property type="entry name" value="CELL DIVISION PROTEIN FTSX"/>
    <property type="match status" value="1"/>
</dbReference>
<feature type="transmembrane region" description="Helical" evidence="11">
    <location>
        <begin position="265"/>
        <end position="288"/>
    </location>
</feature>
<keyword evidence="9 10" id="KW-0131">Cell cycle</keyword>
<evidence type="ECO:0000259" key="12">
    <source>
        <dbReference type="Pfam" id="PF02687"/>
    </source>
</evidence>
<proteinExistence type="inferred from homology"/>
<dbReference type="AlphaFoldDB" id="A0AAU7VLR0"/>
<evidence type="ECO:0000259" key="13">
    <source>
        <dbReference type="Pfam" id="PF18075"/>
    </source>
</evidence>
<evidence type="ECO:0000256" key="10">
    <source>
        <dbReference type="PIRNR" id="PIRNR003097"/>
    </source>
</evidence>
<dbReference type="InterPro" id="IPR003838">
    <property type="entry name" value="ABC3_permease_C"/>
</dbReference>
<dbReference type="Pfam" id="PF18075">
    <property type="entry name" value="FtsX_ECD"/>
    <property type="match status" value="1"/>
</dbReference>
<reference evidence="14" key="1">
    <citation type="journal article" date="2013" name="Extremophiles">
        <title>Proteinivorax tanatarense gen. nov., sp. nov., an anaerobic, haloalkaliphilic, proteolytic bacterium isolated from a decaying algal bloom, and proposal of Proteinivoraceae fam. nov.</title>
        <authorList>
            <person name="Kevbrin V."/>
            <person name="Boltyanskaya Y."/>
            <person name="Zhilina T."/>
            <person name="Kolganova T."/>
            <person name="Lavrentjeva E."/>
            <person name="Kuznetsov B."/>
        </authorList>
    </citation>
    <scope>NUCLEOTIDE SEQUENCE</scope>
    <source>
        <strain evidence="14">Z-910T</strain>
    </source>
</reference>
<evidence type="ECO:0000256" key="6">
    <source>
        <dbReference type="ARBA" id="ARBA00022692"/>
    </source>
</evidence>
<comment type="subcellular location">
    <subcellularLocation>
        <location evidence="1">Cell membrane</location>
        <topology evidence="1">Multi-pass membrane protein</topology>
    </subcellularLocation>
</comment>
<keyword evidence="8 10" id="KW-0472">Membrane</keyword>
<feature type="transmembrane region" description="Helical" evidence="11">
    <location>
        <begin position="223"/>
        <end position="245"/>
    </location>
</feature>
<dbReference type="GO" id="GO:0051301">
    <property type="term" value="P:cell division"/>
    <property type="evidence" value="ECO:0007669"/>
    <property type="project" value="UniProtKB-KW"/>
</dbReference>
<keyword evidence="4 10" id="KW-1003">Cell membrane</keyword>
<evidence type="ECO:0000256" key="1">
    <source>
        <dbReference type="ARBA" id="ARBA00004651"/>
    </source>
</evidence>
<evidence type="ECO:0000256" key="7">
    <source>
        <dbReference type="ARBA" id="ARBA00022989"/>
    </source>
</evidence>
<evidence type="ECO:0000256" key="2">
    <source>
        <dbReference type="ARBA" id="ARBA00007379"/>
    </source>
</evidence>
<dbReference type="PIRSF" id="PIRSF003097">
    <property type="entry name" value="FtsX"/>
    <property type="match status" value="1"/>
</dbReference>
<evidence type="ECO:0000256" key="9">
    <source>
        <dbReference type="ARBA" id="ARBA00023306"/>
    </source>
</evidence>
<comment type="function">
    <text evidence="10">Part of the ABC transporter FtsEX involved in asymmetric cellular division facilitating the initiation of sporulation.</text>
</comment>
<dbReference type="Pfam" id="PF02687">
    <property type="entry name" value="FtsX"/>
    <property type="match status" value="1"/>
</dbReference>
<feature type="domain" description="FtsX extracellular" evidence="13">
    <location>
        <begin position="59"/>
        <end position="149"/>
    </location>
</feature>
<gene>
    <name evidence="14" type="primary">ftsX</name>
    <name evidence="14" type="ORF">PRVXT_002932</name>
</gene>
<evidence type="ECO:0000313" key="14">
    <source>
        <dbReference type="EMBL" id="XBX74871.1"/>
    </source>
</evidence>
<keyword evidence="7 11" id="KW-1133">Transmembrane helix</keyword>
<dbReference type="InterPro" id="IPR058204">
    <property type="entry name" value="FtsX_firmicutes-type"/>
</dbReference>
<organism evidence="14">
    <name type="scientific">Proteinivorax tanatarense</name>
    <dbReference type="NCBI Taxonomy" id="1260629"/>
    <lineage>
        <taxon>Bacteria</taxon>
        <taxon>Bacillati</taxon>
        <taxon>Bacillota</taxon>
        <taxon>Clostridia</taxon>
        <taxon>Eubacteriales</taxon>
        <taxon>Proteinivoracaceae</taxon>
        <taxon>Proteinivorax</taxon>
    </lineage>
</organism>
<evidence type="ECO:0000256" key="8">
    <source>
        <dbReference type="ARBA" id="ARBA00023136"/>
    </source>
</evidence>
<evidence type="ECO:0000256" key="3">
    <source>
        <dbReference type="ARBA" id="ARBA00021907"/>
    </source>
</evidence>
<dbReference type="Gene3D" id="3.30.70.3040">
    <property type="match status" value="1"/>
</dbReference>
<sequence length="294" mass="32224">MNRYAFKNCIRQSILSLARNSWLAVITSGLIAISLAILGGFLLVTTNVNQFIYDVESNVEIGVFLHEGVNSTEVEEKLDNLDGVVSYQFVSKEEGLSDFAQSMGDPSLLRDLEGENNPLPNLIRVRVAEPEQVASVAEEIQAYPQVEMVDYGEELVAGLMQITSRLNFIFLILGISIAVGAVFLVVNIIRLSVVARQDEVSVMKYLGASNGYIRFPFLLEGMVMGWIGTLVAITVLGILYGQLVSSLGQDSLILLFQPVTDMGRIIPIFAGIMVVGTLMSGFGSFISIRKYLRV</sequence>
<reference evidence="14" key="2">
    <citation type="submission" date="2024-06" db="EMBL/GenBank/DDBJ databases">
        <authorList>
            <person name="Petrova K.O."/>
            <person name="Toshchakov S.V."/>
            <person name="Boltjanskaja Y.V."/>
            <person name="Kevbrin V."/>
        </authorList>
    </citation>
    <scope>NUCLEOTIDE SEQUENCE</scope>
    <source>
        <strain evidence="14">Z-910T</strain>
    </source>
</reference>
<feature type="domain" description="ABC3 transporter permease C-terminal" evidence="12">
    <location>
        <begin position="172"/>
        <end position="293"/>
    </location>
</feature>
<accession>A0AAU7VLR0</accession>
<evidence type="ECO:0000256" key="4">
    <source>
        <dbReference type="ARBA" id="ARBA00022475"/>
    </source>
</evidence>
<comment type="similarity">
    <text evidence="2 10">Belongs to the ABC-4 integral membrane protein family. FtsX subfamily.</text>
</comment>
<feature type="transmembrane region" description="Helical" evidence="11">
    <location>
        <begin position="168"/>
        <end position="189"/>
    </location>
</feature>
<dbReference type="InterPro" id="IPR004513">
    <property type="entry name" value="FtsX"/>
</dbReference>
<keyword evidence="6 11" id="KW-0812">Transmembrane</keyword>
<dbReference type="GO" id="GO:0005886">
    <property type="term" value="C:plasma membrane"/>
    <property type="evidence" value="ECO:0007669"/>
    <property type="project" value="UniProtKB-SubCell"/>
</dbReference>
<evidence type="ECO:0000256" key="11">
    <source>
        <dbReference type="SAM" id="Phobius"/>
    </source>
</evidence>
<dbReference type="NCBIfam" id="NF038347">
    <property type="entry name" value="FtsX_Gpos"/>
    <property type="match status" value="1"/>
</dbReference>
<keyword evidence="5 10" id="KW-0132">Cell division</keyword>
<name>A0AAU7VLR0_9FIRM</name>
<dbReference type="EMBL" id="CP158367">
    <property type="protein sequence ID" value="XBX74871.1"/>
    <property type="molecule type" value="Genomic_DNA"/>
</dbReference>
<dbReference type="RefSeq" id="WP_350343620.1">
    <property type="nucleotide sequence ID" value="NZ_CP158367.1"/>
</dbReference>
<evidence type="ECO:0000256" key="5">
    <source>
        <dbReference type="ARBA" id="ARBA00022618"/>
    </source>
</evidence>
<feature type="transmembrane region" description="Helical" evidence="11">
    <location>
        <begin position="21"/>
        <end position="44"/>
    </location>
</feature>
<dbReference type="InterPro" id="IPR040690">
    <property type="entry name" value="FtsX_ECD"/>
</dbReference>
<protein>
    <recommendedName>
        <fullName evidence="3 10">Cell division protein FtsX</fullName>
    </recommendedName>
</protein>
<dbReference type="PANTHER" id="PTHR47755:SF1">
    <property type="entry name" value="CELL DIVISION PROTEIN FTSX"/>
    <property type="match status" value="1"/>
</dbReference>